<keyword evidence="7" id="KW-0812">Transmembrane</keyword>
<dbReference type="CTD" id="8235800"/>
<dbReference type="GO" id="GO:0016324">
    <property type="term" value="C:apical plasma membrane"/>
    <property type="evidence" value="ECO:0007669"/>
    <property type="project" value="TreeGrafter"/>
</dbReference>
<dbReference type="eggNOG" id="KOG0471">
    <property type="taxonomic scope" value="Eukaryota"/>
</dbReference>
<sequence>MSEDSKHSSRNKELQLNTDDLENNLSLTEADSPQNGANSAFKISLKSPSNGDGDSDIQVKLFVNDSSNTREKCIGEAAMASFSGLSKEELLKYANDPFWIKMRLLLFVFFWIVWIAMFIGAVAIIVLAPPCELPKPPKWYEKGPLYELDAEKFVADEKPQNILQSLKSKLDYLSDLKISGLILSPIFHSEEKDESVLDFTSLNENMGTFNDFEELIKEAEDKKISIVLTFIPNHSSNKHIWFNNSIAKKAPYDDYYIWAPASGITSNGSKIPPNNWLSVNGGSAWEWVEERQEFYLHQFDIDQPDLNYHNPDVIKELDKIFTFWLEKGVKGFNLDKVQYLLEDKKLQNEIPNGKPGVVHTQYEFYSHFKTHNIPEVGNILAEWRKKIKMKTDDGVLIITGDVPIPTDSNSTTVYVDISRSEKLLKNLKKDFTANDLHSQLSTFAEKQWSAVQLGDRYMKRVSDLLGEKVIDGLNMIILLLPATPIVYFGEELGLSERTPFSWGEGEFGVAGQKLANESHYKVFKALVNVRESQSVLYGATNLTVVNDSVLVLTRIKLGNPGFMVAFNPSPNDITVDLSQMDFIPGDLMIFAKSVNSGLQNATEQDKMKSHEVFLSSKTSIAFKFAPKTEE</sequence>
<evidence type="ECO:0000256" key="3">
    <source>
        <dbReference type="ARBA" id="ARBA00012741"/>
    </source>
</evidence>
<dbReference type="GO" id="GO:0016323">
    <property type="term" value="C:basolateral plasma membrane"/>
    <property type="evidence" value="ECO:0007669"/>
    <property type="project" value="TreeGrafter"/>
</dbReference>
<dbReference type="AlphaFoldDB" id="E0VMF4"/>
<reference evidence="10" key="3">
    <citation type="submission" date="2020-05" db="UniProtKB">
        <authorList>
            <consortium name="EnsemblMetazoa"/>
        </authorList>
    </citation>
    <scope>IDENTIFICATION</scope>
    <source>
        <strain evidence="10">USDA</strain>
    </source>
</reference>
<dbReference type="Pfam" id="PF16028">
    <property type="entry name" value="SLC3A2_N"/>
    <property type="match status" value="1"/>
</dbReference>
<evidence type="ECO:0000313" key="10">
    <source>
        <dbReference type="EnsemblMetazoa" id="PHUM308690-PA"/>
    </source>
</evidence>
<dbReference type="InterPro" id="IPR006047">
    <property type="entry name" value="GH13_cat_dom"/>
</dbReference>
<dbReference type="CDD" id="cd11329">
    <property type="entry name" value="AmyAc_maltase-like"/>
    <property type="match status" value="1"/>
</dbReference>
<keyword evidence="9" id="KW-0378">Hydrolase</keyword>
<dbReference type="EC" id="3.2.1.20" evidence="3"/>
<evidence type="ECO:0000256" key="1">
    <source>
        <dbReference type="ARBA" id="ARBA00001657"/>
    </source>
</evidence>
<dbReference type="EMBL" id="DS235307">
    <property type="protein sequence ID" value="EEB14560.1"/>
    <property type="molecule type" value="Genomic_DNA"/>
</dbReference>
<dbReference type="FunFam" id="3.90.400.10:FF:000001">
    <property type="entry name" value="Maltase A3, isoform A"/>
    <property type="match status" value="1"/>
</dbReference>
<dbReference type="GO" id="GO:0015823">
    <property type="term" value="P:phenylalanine transport"/>
    <property type="evidence" value="ECO:0007669"/>
    <property type="project" value="TreeGrafter"/>
</dbReference>
<dbReference type="PANTHER" id="PTHR46673">
    <property type="entry name" value="4F2 CELL-SURFACE ANTIGEN HEAVY CHAIN"/>
    <property type="match status" value="1"/>
</dbReference>
<dbReference type="GO" id="GO:0015180">
    <property type="term" value="F:L-alanine transmembrane transporter activity"/>
    <property type="evidence" value="ECO:0007669"/>
    <property type="project" value="TreeGrafter"/>
</dbReference>
<protein>
    <recommendedName>
        <fullName evidence="3">alpha-glucosidase</fullName>
        <ecNumber evidence="3">3.2.1.20</ecNumber>
    </recommendedName>
</protein>
<dbReference type="HOGENOM" id="CLU_006462_8_2_1"/>
<comment type="similarity">
    <text evidence="2">Belongs to the glycosyl hydrolase 13 family.</text>
</comment>
<dbReference type="InterPro" id="IPR042280">
    <property type="entry name" value="SLC3A2"/>
</dbReference>
<dbReference type="PANTHER" id="PTHR46673:SF1">
    <property type="entry name" value="4F2 CELL-SURFACE ANTIGEN HEAVY CHAIN"/>
    <property type="match status" value="1"/>
</dbReference>
<dbReference type="KEGG" id="phu:Phum_PHUM308690"/>
<organism>
    <name type="scientific">Pediculus humanus subsp. corporis</name>
    <name type="common">Body louse</name>
    <dbReference type="NCBI Taxonomy" id="121224"/>
    <lineage>
        <taxon>Eukaryota</taxon>
        <taxon>Metazoa</taxon>
        <taxon>Ecdysozoa</taxon>
        <taxon>Arthropoda</taxon>
        <taxon>Hexapoda</taxon>
        <taxon>Insecta</taxon>
        <taxon>Pterygota</taxon>
        <taxon>Neoptera</taxon>
        <taxon>Paraneoptera</taxon>
        <taxon>Psocodea</taxon>
        <taxon>Troctomorpha</taxon>
        <taxon>Phthiraptera</taxon>
        <taxon>Anoplura</taxon>
        <taxon>Pediculidae</taxon>
        <taxon>Pediculus</taxon>
    </lineage>
</organism>
<keyword evidence="7" id="KW-0472">Membrane</keyword>
<dbReference type="GO" id="GO:0005975">
    <property type="term" value="P:carbohydrate metabolic process"/>
    <property type="evidence" value="ECO:0007669"/>
    <property type="project" value="InterPro"/>
</dbReference>
<dbReference type="OMA" id="THETEHR"/>
<keyword evidence="5 9" id="KW-0326">Glycosidase</keyword>
<dbReference type="GO" id="GO:0015173">
    <property type="term" value="F:aromatic amino acid transmembrane transporter activity"/>
    <property type="evidence" value="ECO:0007669"/>
    <property type="project" value="TreeGrafter"/>
</dbReference>
<feature type="domain" description="Glycosyl hydrolase family 13 catalytic" evidence="8">
    <location>
        <begin position="155"/>
        <end position="530"/>
    </location>
</feature>
<evidence type="ECO:0000259" key="8">
    <source>
        <dbReference type="SMART" id="SM00642"/>
    </source>
</evidence>
<dbReference type="GO" id="GO:0015190">
    <property type="term" value="F:L-leucine transmembrane transporter activity"/>
    <property type="evidence" value="ECO:0007669"/>
    <property type="project" value="TreeGrafter"/>
</dbReference>
<dbReference type="SUPFAM" id="SSF51445">
    <property type="entry name" value="(Trans)glycosidases"/>
    <property type="match status" value="1"/>
</dbReference>
<reference evidence="9" key="2">
    <citation type="submission" date="2007-04" db="EMBL/GenBank/DDBJ databases">
        <title>The genome of the human body louse.</title>
        <authorList>
            <consortium name="The Human Body Louse Genome Consortium"/>
            <person name="Kirkness E."/>
            <person name="Walenz B."/>
            <person name="Hass B."/>
            <person name="Bruggner R."/>
            <person name="Strausberg R."/>
        </authorList>
    </citation>
    <scope>NUCLEOTIDE SEQUENCE</scope>
    <source>
        <strain evidence="9">USDA</strain>
    </source>
</reference>
<dbReference type="VEuPathDB" id="VectorBase:PHUM308690"/>
<comment type="catalytic activity">
    <reaction evidence="1">
        <text>Hydrolysis of terminal, non-reducing (1-&gt;4)-linked alpha-D-glucose residues with release of alpha-D-glucose.</text>
        <dbReference type="EC" id="3.2.1.20"/>
    </reaction>
</comment>
<dbReference type="InterPro" id="IPR031984">
    <property type="entry name" value="SLC3A2_N"/>
</dbReference>
<keyword evidence="7" id="KW-1133">Transmembrane helix</keyword>
<dbReference type="OrthoDB" id="204980at2759"/>
<evidence type="ECO:0000256" key="5">
    <source>
        <dbReference type="ARBA" id="ARBA00023295"/>
    </source>
</evidence>
<keyword evidence="11" id="KW-1185">Reference proteome</keyword>
<dbReference type="Pfam" id="PF00128">
    <property type="entry name" value="Alpha-amylase"/>
    <property type="match status" value="1"/>
</dbReference>
<dbReference type="InterPro" id="IPR017853">
    <property type="entry name" value="GH"/>
</dbReference>
<dbReference type="SMART" id="SM00642">
    <property type="entry name" value="Aamy"/>
    <property type="match status" value="1"/>
</dbReference>
<evidence type="ECO:0000313" key="9">
    <source>
        <dbReference type="EMBL" id="EEB14560.1"/>
    </source>
</evidence>
<evidence type="ECO:0000256" key="2">
    <source>
        <dbReference type="ARBA" id="ARBA00008061"/>
    </source>
</evidence>
<dbReference type="GO" id="GO:0004558">
    <property type="term" value="F:alpha-1,4-glucosidase activity"/>
    <property type="evidence" value="ECO:0007669"/>
    <property type="project" value="UniProtKB-EC"/>
</dbReference>
<dbReference type="GO" id="GO:1904273">
    <property type="term" value="P:L-alanine import across plasma membrane"/>
    <property type="evidence" value="ECO:0007669"/>
    <property type="project" value="TreeGrafter"/>
</dbReference>
<reference evidence="9" key="1">
    <citation type="submission" date="2007-04" db="EMBL/GenBank/DDBJ databases">
        <title>Annotation of Pediculus humanus corporis strain USDA.</title>
        <authorList>
            <person name="Kirkness E."/>
            <person name="Hannick L."/>
            <person name="Hass B."/>
            <person name="Bruggner R."/>
            <person name="Lawson D."/>
            <person name="Bidwell S."/>
            <person name="Joardar V."/>
            <person name="Caler E."/>
            <person name="Walenz B."/>
            <person name="Inman J."/>
            <person name="Schobel S."/>
            <person name="Galinsky K."/>
            <person name="Amedeo P."/>
            <person name="Strausberg R."/>
        </authorList>
    </citation>
    <scope>NUCLEOTIDE SEQUENCE</scope>
    <source>
        <strain evidence="9">USDA</strain>
    </source>
</reference>
<gene>
    <name evidence="10" type="primary">8235800</name>
    <name evidence="9" type="ORF">Phum_PHUM308690</name>
</gene>
<dbReference type="GO" id="GO:1903801">
    <property type="term" value="P:L-leucine import across plasma membrane"/>
    <property type="evidence" value="ECO:0007669"/>
    <property type="project" value="TreeGrafter"/>
</dbReference>
<dbReference type="GeneID" id="8235800"/>
<dbReference type="RefSeq" id="XP_002427298.1">
    <property type="nucleotide sequence ID" value="XM_002427253.1"/>
</dbReference>
<feature type="transmembrane region" description="Helical" evidence="7">
    <location>
        <begin position="104"/>
        <end position="128"/>
    </location>
</feature>
<name>E0VMF4_PEDHC</name>
<dbReference type="InParanoid" id="E0VMF4"/>
<evidence type="ECO:0000313" key="11">
    <source>
        <dbReference type="Proteomes" id="UP000009046"/>
    </source>
</evidence>
<dbReference type="EnsemblMetazoa" id="PHUM308690-RA">
    <property type="protein sequence ID" value="PHUM308690-PA"/>
    <property type="gene ID" value="PHUM308690"/>
</dbReference>
<proteinExistence type="inferred from homology"/>
<feature type="region of interest" description="Disordered" evidence="6">
    <location>
        <begin position="25"/>
        <end position="52"/>
    </location>
</feature>
<dbReference type="STRING" id="121224.E0VMF4"/>
<evidence type="ECO:0000256" key="7">
    <source>
        <dbReference type="SAM" id="Phobius"/>
    </source>
</evidence>
<dbReference type="Gene3D" id="3.20.20.80">
    <property type="entry name" value="Glycosidases"/>
    <property type="match status" value="3"/>
</dbReference>
<dbReference type="InterPro" id="IPR045857">
    <property type="entry name" value="O16G_dom_2"/>
</dbReference>
<feature type="compositionally biased region" description="Polar residues" evidence="6">
    <location>
        <begin position="25"/>
        <end position="38"/>
    </location>
</feature>
<dbReference type="Proteomes" id="UP000009046">
    <property type="component" value="Unassembled WGS sequence"/>
</dbReference>
<dbReference type="EMBL" id="AAZO01003584">
    <property type="status" value="NOT_ANNOTATED_CDS"/>
    <property type="molecule type" value="Genomic_DNA"/>
</dbReference>
<evidence type="ECO:0000256" key="6">
    <source>
        <dbReference type="SAM" id="MobiDB-lite"/>
    </source>
</evidence>
<evidence type="ECO:0000256" key="4">
    <source>
        <dbReference type="ARBA" id="ARBA00023180"/>
    </source>
</evidence>
<keyword evidence="4" id="KW-0325">Glycoprotein</keyword>
<dbReference type="FunCoup" id="E0VMF4">
    <property type="interactions" value="58"/>
</dbReference>
<accession>E0VMF4</accession>
<dbReference type="Gene3D" id="3.90.400.10">
    <property type="entry name" value="Oligo-1,6-glucosidase, Domain 2"/>
    <property type="match status" value="1"/>
</dbReference>